<dbReference type="SUPFAM" id="SSF52172">
    <property type="entry name" value="CheY-like"/>
    <property type="match status" value="1"/>
</dbReference>
<dbReference type="CDD" id="cd00082">
    <property type="entry name" value="HisKA"/>
    <property type="match status" value="1"/>
</dbReference>
<sequence>MAIVNSKFRAGRWTLILLSAVMVWGLDLWLRHRAPHGVAQLSGWLYFPVIALAAYSFGRYGNNDDKGDDGGEDAEGAPGGARHAQRVLEAMPNATFSVDTELRITQWNPAAERMFGVPAEHAIGQCAQRFIARHWLSRHPLRLPRNVDAARATAVDVVCLRADGRPFRATFSSAPLRDDTGKCVGATVLLRDESARHLDNRRIRQSLRGARDERDQADTSNRLKDELLATVSHELRTPLNAIYGWVEVLRHPSGQPMQSQAVDAIDRSARSLAHMVDDILDVSSLATGKLRLERVLVDVERIVHDVTVTMQTMANAEGVTLTSSMSATTGLLLGDGERLRQMLTNLVSNAIKFTPRGGHVSVSLEQDAHWLRLSVIDSGQGIAPEFLPHVFDAFRRESNAPVSPRRGLGLGLSIVRHIAELHGGSVEVASRGAGTGSRFTVRLPYDRPVAAGVPSDAVPGPTHPSTVLEGHRILLVDDDDPSRESLAAALRTLGAEVHEAGNGREALDALGETMPTIVLSDLAMPDGDGFWLARQLREIRAARGGMANLPLVAVTARADNALRRQALSAGFGAYVAKPVDLRSLARQILTLTSQ</sequence>
<dbReference type="InterPro" id="IPR000700">
    <property type="entry name" value="PAS-assoc_C"/>
</dbReference>
<dbReference type="Gene3D" id="3.30.565.10">
    <property type="entry name" value="Histidine kinase-like ATPase, C-terminal domain"/>
    <property type="match status" value="1"/>
</dbReference>
<gene>
    <name evidence="13" type="ORF">AB870_22645</name>
</gene>
<evidence type="ECO:0000259" key="11">
    <source>
        <dbReference type="PROSITE" id="PS50112"/>
    </source>
</evidence>
<evidence type="ECO:0000313" key="14">
    <source>
        <dbReference type="Proteomes" id="UP000035651"/>
    </source>
</evidence>
<evidence type="ECO:0000256" key="3">
    <source>
        <dbReference type="ARBA" id="ARBA00012438"/>
    </source>
</evidence>
<keyword evidence="14" id="KW-1185">Reference proteome</keyword>
<dbReference type="InterPro" id="IPR036890">
    <property type="entry name" value="HATPase_C_sf"/>
</dbReference>
<evidence type="ECO:0000313" key="13">
    <source>
        <dbReference type="EMBL" id="ANI21719.1"/>
    </source>
</evidence>
<evidence type="ECO:0000259" key="12">
    <source>
        <dbReference type="PROSITE" id="PS50113"/>
    </source>
</evidence>
<dbReference type="GO" id="GO:0000155">
    <property type="term" value="F:phosphorelay sensor kinase activity"/>
    <property type="evidence" value="ECO:0007669"/>
    <property type="project" value="InterPro"/>
</dbReference>
<dbReference type="InterPro" id="IPR004358">
    <property type="entry name" value="Sig_transdc_His_kin-like_C"/>
</dbReference>
<dbReference type="SMART" id="SM00091">
    <property type="entry name" value="PAS"/>
    <property type="match status" value="1"/>
</dbReference>
<dbReference type="Gene3D" id="1.10.287.130">
    <property type="match status" value="1"/>
</dbReference>
<reference evidence="13" key="1">
    <citation type="submission" date="2016-06" db="EMBL/GenBank/DDBJ databases">
        <title>Complete Genome Sequence of Pandoraea faecigallinarum DSM-23572.</title>
        <authorList>
            <person name="Yong D."/>
            <person name="Ee R."/>
            <person name="Lim Y.-L."/>
            <person name="Yin W.-F."/>
            <person name="Chan K.-G."/>
        </authorList>
    </citation>
    <scope>NUCLEOTIDE SEQUENCE</scope>
    <source>
        <strain evidence="13">DSM 23572</strain>
    </source>
</reference>
<dbReference type="STRING" id="656179.AB870_22645"/>
<dbReference type="PROSITE" id="PS50109">
    <property type="entry name" value="HIS_KIN"/>
    <property type="match status" value="1"/>
</dbReference>
<dbReference type="EC" id="2.7.13.3" evidence="3"/>
<dbReference type="SMART" id="SM00448">
    <property type="entry name" value="REC"/>
    <property type="match status" value="1"/>
</dbReference>
<dbReference type="SMART" id="SM00387">
    <property type="entry name" value="HATPase_c"/>
    <property type="match status" value="1"/>
</dbReference>
<feature type="transmembrane region" description="Helical" evidence="8">
    <location>
        <begin position="12"/>
        <end position="30"/>
    </location>
</feature>
<dbReference type="InterPro" id="IPR013656">
    <property type="entry name" value="PAS_4"/>
</dbReference>
<comment type="subcellular location">
    <subcellularLocation>
        <location evidence="2">Cell inner membrane</location>
        <topology evidence="2">Multi-pass membrane protein</topology>
    </subcellularLocation>
</comment>
<evidence type="ECO:0000259" key="10">
    <source>
        <dbReference type="PROSITE" id="PS50110"/>
    </source>
</evidence>
<accession>A0A173GZV5</accession>
<dbReference type="Proteomes" id="UP000035651">
    <property type="component" value="Chromosome"/>
</dbReference>
<keyword evidence="8" id="KW-1133">Transmembrane helix</keyword>
<dbReference type="InterPro" id="IPR011006">
    <property type="entry name" value="CheY-like_superfamily"/>
</dbReference>
<feature type="domain" description="Response regulatory" evidence="10">
    <location>
        <begin position="472"/>
        <end position="592"/>
    </location>
</feature>
<dbReference type="PROSITE" id="PS50112">
    <property type="entry name" value="PAS"/>
    <property type="match status" value="1"/>
</dbReference>
<evidence type="ECO:0000256" key="6">
    <source>
        <dbReference type="ARBA" id="ARBA00022777"/>
    </source>
</evidence>
<feature type="modified residue" description="4-aspartylphosphate" evidence="7">
    <location>
        <position position="521"/>
    </location>
</feature>
<evidence type="ECO:0000259" key="9">
    <source>
        <dbReference type="PROSITE" id="PS50109"/>
    </source>
</evidence>
<keyword evidence="5" id="KW-0808">Transferase</keyword>
<dbReference type="GO" id="GO:0005886">
    <property type="term" value="C:plasma membrane"/>
    <property type="evidence" value="ECO:0007669"/>
    <property type="project" value="UniProtKB-SubCell"/>
</dbReference>
<evidence type="ECO:0000256" key="2">
    <source>
        <dbReference type="ARBA" id="ARBA00004429"/>
    </source>
</evidence>
<dbReference type="Pfam" id="PF00072">
    <property type="entry name" value="Response_reg"/>
    <property type="match status" value="1"/>
</dbReference>
<keyword evidence="6" id="KW-0418">Kinase</keyword>
<dbReference type="PANTHER" id="PTHR43047">
    <property type="entry name" value="TWO-COMPONENT HISTIDINE PROTEIN KINASE"/>
    <property type="match status" value="1"/>
</dbReference>
<dbReference type="InterPro" id="IPR005467">
    <property type="entry name" value="His_kinase_dom"/>
</dbReference>
<evidence type="ECO:0000256" key="1">
    <source>
        <dbReference type="ARBA" id="ARBA00000085"/>
    </source>
</evidence>
<dbReference type="PROSITE" id="PS50110">
    <property type="entry name" value="RESPONSE_REGULATORY"/>
    <property type="match status" value="1"/>
</dbReference>
<organism evidence="13 14">
    <name type="scientific">Pandoraea faecigallinarum</name>
    <dbReference type="NCBI Taxonomy" id="656179"/>
    <lineage>
        <taxon>Bacteria</taxon>
        <taxon>Pseudomonadati</taxon>
        <taxon>Pseudomonadota</taxon>
        <taxon>Betaproteobacteria</taxon>
        <taxon>Burkholderiales</taxon>
        <taxon>Burkholderiaceae</taxon>
        <taxon>Pandoraea</taxon>
    </lineage>
</organism>
<dbReference type="Pfam" id="PF02518">
    <property type="entry name" value="HATPase_c"/>
    <property type="match status" value="1"/>
</dbReference>
<feature type="domain" description="PAC" evidence="12">
    <location>
        <begin position="153"/>
        <end position="205"/>
    </location>
</feature>
<evidence type="ECO:0000256" key="5">
    <source>
        <dbReference type="ARBA" id="ARBA00022679"/>
    </source>
</evidence>
<dbReference type="CDD" id="cd00130">
    <property type="entry name" value="PAS"/>
    <property type="match status" value="1"/>
</dbReference>
<dbReference type="CDD" id="cd16922">
    <property type="entry name" value="HATPase_EvgS-ArcB-TorS-like"/>
    <property type="match status" value="1"/>
</dbReference>
<dbReference type="SMART" id="SM00388">
    <property type="entry name" value="HisKA"/>
    <property type="match status" value="1"/>
</dbReference>
<dbReference type="Pfam" id="PF08448">
    <property type="entry name" value="PAS_4"/>
    <property type="match status" value="1"/>
</dbReference>
<dbReference type="KEGG" id="pfg:AB870_22645"/>
<dbReference type="Gene3D" id="3.40.50.2300">
    <property type="match status" value="1"/>
</dbReference>
<name>A0A173GZV5_9BURK</name>
<keyword evidence="8" id="KW-0812">Transmembrane</keyword>
<evidence type="ECO:0000256" key="7">
    <source>
        <dbReference type="PROSITE-ProRule" id="PRU00169"/>
    </source>
</evidence>
<dbReference type="NCBIfam" id="TIGR00229">
    <property type="entry name" value="sensory_box"/>
    <property type="match status" value="1"/>
</dbReference>
<dbReference type="SUPFAM" id="SSF55785">
    <property type="entry name" value="PYP-like sensor domain (PAS domain)"/>
    <property type="match status" value="1"/>
</dbReference>
<dbReference type="SUPFAM" id="SSF55874">
    <property type="entry name" value="ATPase domain of HSP90 chaperone/DNA topoisomerase II/histidine kinase"/>
    <property type="match status" value="1"/>
</dbReference>
<dbReference type="EMBL" id="CP011807">
    <property type="protein sequence ID" value="ANI21719.1"/>
    <property type="molecule type" value="Genomic_DNA"/>
</dbReference>
<dbReference type="AlphaFoldDB" id="A0A173GZV5"/>
<dbReference type="PANTHER" id="PTHR43047:SF72">
    <property type="entry name" value="OSMOSENSING HISTIDINE PROTEIN KINASE SLN1"/>
    <property type="match status" value="1"/>
</dbReference>
<keyword evidence="4 7" id="KW-0597">Phosphoprotein</keyword>
<dbReference type="InterPro" id="IPR036097">
    <property type="entry name" value="HisK_dim/P_sf"/>
</dbReference>
<evidence type="ECO:0000256" key="4">
    <source>
        <dbReference type="ARBA" id="ARBA00022553"/>
    </source>
</evidence>
<feature type="domain" description="Histidine kinase" evidence="9">
    <location>
        <begin position="230"/>
        <end position="447"/>
    </location>
</feature>
<keyword evidence="8" id="KW-0472">Membrane</keyword>
<dbReference type="PROSITE" id="PS50113">
    <property type="entry name" value="PAC"/>
    <property type="match status" value="1"/>
</dbReference>
<dbReference type="SUPFAM" id="SSF47384">
    <property type="entry name" value="Homodimeric domain of signal transducing histidine kinase"/>
    <property type="match status" value="1"/>
</dbReference>
<dbReference type="InterPro" id="IPR003661">
    <property type="entry name" value="HisK_dim/P_dom"/>
</dbReference>
<evidence type="ECO:0000256" key="8">
    <source>
        <dbReference type="SAM" id="Phobius"/>
    </source>
</evidence>
<protein>
    <recommendedName>
        <fullName evidence="3">histidine kinase</fullName>
        <ecNumber evidence="3">2.7.13.3</ecNumber>
    </recommendedName>
</protein>
<dbReference type="GO" id="GO:0009927">
    <property type="term" value="F:histidine phosphotransfer kinase activity"/>
    <property type="evidence" value="ECO:0007669"/>
    <property type="project" value="TreeGrafter"/>
</dbReference>
<proteinExistence type="predicted"/>
<dbReference type="InterPro" id="IPR003594">
    <property type="entry name" value="HATPase_dom"/>
</dbReference>
<comment type="catalytic activity">
    <reaction evidence="1">
        <text>ATP + protein L-histidine = ADP + protein N-phospho-L-histidine.</text>
        <dbReference type="EC" id="2.7.13.3"/>
    </reaction>
</comment>
<dbReference type="Gene3D" id="3.30.450.20">
    <property type="entry name" value="PAS domain"/>
    <property type="match status" value="1"/>
</dbReference>
<dbReference type="InterPro" id="IPR001789">
    <property type="entry name" value="Sig_transdc_resp-reg_receiver"/>
</dbReference>
<dbReference type="PRINTS" id="PR00344">
    <property type="entry name" value="BCTRLSENSOR"/>
</dbReference>
<dbReference type="InterPro" id="IPR000014">
    <property type="entry name" value="PAS"/>
</dbReference>
<dbReference type="FunFam" id="3.30.565.10:FF:000006">
    <property type="entry name" value="Sensor histidine kinase WalK"/>
    <property type="match status" value="1"/>
</dbReference>
<dbReference type="Pfam" id="PF00512">
    <property type="entry name" value="HisKA"/>
    <property type="match status" value="1"/>
</dbReference>
<feature type="domain" description="PAS" evidence="11">
    <location>
        <begin position="80"/>
        <end position="125"/>
    </location>
</feature>
<dbReference type="InterPro" id="IPR035965">
    <property type="entry name" value="PAS-like_dom_sf"/>
</dbReference>